<sequence>MLHLALLGLAFWHDTAISGCRPDSFALKQALGTSSIAPQNSSSRFFRASAYAAAGCLDKALAELDLSRAALKDEGADKPLFKTKERNTRALYSYIRALQRIDNGERQAAITELLDLLEQNRSTEVMWRTTMKLGELLGSAKEDSAAWDRFDSILATLTAESFESWQLDLFRGLNAIRLGKGAAAIDGINKRLSQDLPEYRHYSLQVVLIELLVADGRFENARVYCNWSGTSIGAYLIVLEQRFRYLKACRTAWGKAISLPGDRASRATRVFDEAILSIEPDL</sequence>
<dbReference type="Proteomes" id="UP000091897">
    <property type="component" value="Chromosome"/>
</dbReference>
<gene>
    <name evidence="1" type="ORF">BAU06_19230</name>
</gene>
<protein>
    <submittedName>
        <fullName evidence="1">Uncharacterized protein</fullName>
    </submittedName>
</protein>
<evidence type="ECO:0000313" key="2">
    <source>
        <dbReference type="Proteomes" id="UP000091897"/>
    </source>
</evidence>
<reference evidence="1 2" key="1">
    <citation type="submission" date="2016-06" db="EMBL/GenBank/DDBJ databases">
        <title>Complete genome sequences of Bordetella bronchialis and Bordetella flabilis.</title>
        <authorList>
            <person name="LiPuma J.J."/>
            <person name="Spilker T."/>
        </authorList>
    </citation>
    <scope>NUCLEOTIDE SEQUENCE [LARGE SCALE GENOMIC DNA]</scope>
    <source>
        <strain evidence="1 2">AU3182</strain>
    </source>
</reference>
<dbReference type="EMBL" id="CP016170">
    <property type="protein sequence ID" value="ANN68146.1"/>
    <property type="molecule type" value="Genomic_DNA"/>
</dbReference>
<evidence type="ECO:0000313" key="1">
    <source>
        <dbReference type="EMBL" id="ANN68146.1"/>
    </source>
</evidence>
<proteinExistence type="predicted"/>
<name>A0ABM6CVH4_9BORD</name>
<accession>A0ABM6CVH4</accession>
<organism evidence="1 2">
    <name type="scientific">Bordetella bronchialis</name>
    <dbReference type="NCBI Taxonomy" id="463025"/>
    <lineage>
        <taxon>Bacteria</taxon>
        <taxon>Pseudomonadati</taxon>
        <taxon>Pseudomonadota</taxon>
        <taxon>Betaproteobacteria</taxon>
        <taxon>Burkholderiales</taxon>
        <taxon>Alcaligenaceae</taxon>
        <taxon>Bordetella</taxon>
    </lineage>
</organism>
<keyword evidence="2" id="KW-1185">Reference proteome</keyword>
<dbReference type="Gene3D" id="1.25.40.10">
    <property type="entry name" value="Tetratricopeptide repeat domain"/>
    <property type="match status" value="1"/>
</dbReference>
<dbReference type="InterPro" id="IPR011990">
    <property type="entry name" value="TPR-like_helical_dom_sf"/>
</dbReference>